<feature type="compositionally biased region" description="Low complexity" evidence="1">
    <location>
        <begin position="253"/>
        <end position="293"/>
    </location>
</feature>
<keyword evidence="3" id="KW-1185">Reference proteome</keyword>
<feature type="region of interest" description="Disordered" evidence="1">
    <location>
        <begin position="107"/>
        <end position="166"/>
    </location>
</feature>
<accession>A0AAV7I4Y8</accession>
<evidence type="ECO:0000313" key="3">
    <source>
        <dbReference type="Proteomes" id="UP000826195"/>
    </source>
</evidence>
<dbReference type="Proteomes" id="UP000826195">
    <property type="component" value="Unassembled WGS sequence"/>
</dbReference>
<sequence>MSEKLRMMLALDVMRLSDDKVIRVAKLTDKLQPNAIVDGEIDFWEFSSFTIKRVHVFIQMLIKNNYKDILSDGELKKKVLGNEVLINAVKQYLPDCYIFKNDNYSDGSSSDNDSDSSSSDNDSDSSSSDNDSDSSSSDNDSDSSSSDSDSDSSSDEEVVESTSHCNTEENFKKLLDSSYYCNVVTDDTNKSVKIIIKRDIKVHLDLSESDTDDEDEPEPEELIPLDPRCIKVTVDLVQVDSVLTSMKKKPTMSIQTSSSPSSQASSGYSSKASSRSNSQASSRSSGQASSRSSDQVKRKKSIRVQERILKRFRQFKHYSKRIKKNSNTDGDGVKEERKCSMLNVRISTKRFNLSELLG</sequence>
<evidence type="ECO:0000256" key="1">
    <source>
        <dbReference type="SAM" id="MobiDB-lite"/>
    </source>
</evidence>
<name>A0AAV7I4Y8_COTGL</name>
<proteinExistence type="predicted"/>
<comment type="caution">
    <text evidence="2">The sequence shown here is derived from an EMBL/GenBank/DDBJ whole genome shotgun (WGS) entry which is preliminary data.</text>
</comment>
<feature type="compositionally biased region" description="Low complexity" evidence="1">
    <location>
        <begin position="107"/>
        <end position="147"/>
    </location>
</feature>
<gene>
    <name evidence="2" type="ORF">KQX54_003606</name>
</gene>
<feature type="region of interest" description="Disordered" evidence="1">
    <location>
        <begin position="247"/>
        <end position="303"/>
    </location>
</feature>
<dbReference type="AlphaFoldDB" id="A0AAV7I4Y8"/>
<dbReference type="EMBL" id="JAHXZJ010001119">
    <property type="protein sequence ID" value="KAH0553697.1"/>
    <property type="molecule type" value="Genomic_DNA"/>
</dbReference>
<protein>
    <submittedName>
        <fullName evidence="2">Uncharacterized protein</fullName>
    </submittedName>
</protein>
<reference evidence="2 3" key="1">
    <citation type="journal article" date="2021" name="J. Hered.">
        <title>A chromosome-level genome assembly of the parasitoid wasp, Cotesia glomerata (Hymenoptera: Braconidae).</title>
        <authorList>
            <person name="Pinto B.J."/>
            <person name="Weis J.J."/>
            <person name="Gamble T."/>
            <person name="Ode P.J."/>
            <person name="Paul R."/>
            <person name="Zaspel J.M."/>
        </authorList>
    </citation>
    <scope>NUCLEOTIDE SEQUENCE [LARGE SCALE GENOMIC DNA]</scope>
    <source>
        <strain evidence="2">CgM1</strain>
    </source>
</reference>
<evidence type="ECO:0000313" key="2">
    <source>
        <dbReference type="EMBL" id="KAH0553697.1"/>
    </source>
</evidence>
<feature type="compositionally biased region" description="Acidic residues" evidence="1">
    <location>
        <begin position="148"/>
        <end position="159"/>
    </location>
</feature>
<organism evidence="2 3">
    <name type="scientific">Cotesia glomerata</name>
    <name type="common">Lepidopteran parasitic wasp</name>
    <name type="synonym">Apanteles glomeratus</name>
    <dbReference type="NCBI Taxonomy" id="32391"/>
    <lineage>
        <taxon>Eukaryota</taxon>
        <taxon>Metazoa</taxon>
        <taxon>Ecdysozoa</taxon>
        <taxon>Arthropoda</taxon>
        <taxon>Hexapoda</taxon>
        <taxon>Insecta</taxon>
        <taxon>Pterygota</taxon>
        <taxon>Neoptera</taxon>
        <taxon>Endopterygota</taxon>
        <taxon>Hymenoptera</taxon>
        <taxon>Apocrita</taxon>
        <taxon>Ichneumonoidea</taxon>
        <taxon>Braconidae</taxon>
        <taxon>Microgastrinae</taxon>
        <taxon>Cotesia</taxon>
    </lineage>
</organism>